<evidence type="ECO:0000313" key="2">
    <source>
        <dbReference type="EMBL" id="WCC80100.1"/>
    </source>
</evidence>
<name>A0ABY7QZH5_9ACTN</name>
<gene>
    <name evidence="2" type="ORF">O6R08_00595</name>
</gene>
<feature type="transmembrane region" description="Helical" evidence="1">
    <location>
        <begin position="36"/>
        <end position="55"/>
    </location>
</feature>
<keyword evidence="1" id="KW-0472">Membrane</keyword>
<evidence type="ECO:0000256" key="1">
    <source>
        <dbReference type="SAM" id="Phobius"/>
    </source>
</evidence>
<proteinExistence type="predicted"/>
<keyword evidence="1" id="KW-0812">Transmembrane</keyword>
<dbReference type="RefSeq" id="WP_271418283.1">
    <property type="nucleotide sequence ID" value="NZ_CP115668.1"/>
</dbReference>
<protein>
    <submittedName>
        <fullName evidence="2">Uncharacterized protein</fullName>
    </submittedName>
</protein>
<keyword evidence="3" id="KW-1185">Reference proteome</keyword>
<reference evidence="2 3" key="1">
    <citation type="submission" date="2023-06" db="EMBL/GenBank/DDBJ databases">
        <title>The Gram-positive Non-spore-bearing Anaerobic Bacilli of Human Feces.</title>
        <authorList>
            <person name="Eggerth A.H."/>
        </authorList>
    </citation>
    <scope>NUCLEOTIDE SEQUENCE [LARGE SCALE GENOMIC DNA]</scope>
    <source>
        <strain evidence="2 3">CBA3108</strain>
    </source>
</reference>
<feature type="transmembrane region" description="Helical" evidence="1">
    <location>
        <begin position="9"/>
        <end position="30"/>
    </location>
</feature>
<sequence>MSQHTLRDAFLTFVGWLVAGFFVVKITDALTHGTHWWIYIPFAVIGLASGVIDVATARSGSSDSH</sequence>
<evidence type="ECO:0000313" key="3">
    <source>
        <dbReference type="Proteomes" id="UP001212097"/>
    </source>
</evidence>
<keyword evidence="1" id="KW-1133">Transmembrane helix</keyword>
<dbReference type="EMBL" id="CP115668">
    <property type="protein sequence ID" value="WCC80100.1"/>
    <property type="molecule type" value="Genomic_DNA"/>
</dbReference>
<organism evidence="2 3">
    <name type="scientific">Cutibacterium equinum</name>
    <dbReference type="NCBI Taxonomy" id="3016342"/>
    <lineage>
        <taxon>Bacteria</taxon>
        <taxon>Bacillati</taxon>
        <taxon>Actinomycetota</taxon>
        <taxon>Actinomycetes</taxon>
        <taxon>Propionibacteriales</taxon>
        <taxon>Propionibacteriaceae</taxon>
        <taxon>Cutibacterium</taxon>
    </lineage>
</organism>
<accession>A0ABY7QZH5</accession>
<dbReference type="Proteomes" id="UP001212097">
    <property type="component" value="Chromosome"/>
</dbReference>